<feature type="transmembrane region" description="Helical" evidence="8">
    <location>
        <begin position="531"/>
        <end position="551"/>
    </location>
</feature>
<evidence type="ECO:0000256" key="5">
    <source>
        <dbReference type="ARBA" id="ARBA00022989"/>
    </source>
</evidence>
<evidence type="ECO:0000313" key="10">
    <source>
        <dbReference type="EMBL" id="KAK9767540.1"/>
    </source>
</evidence>
<evidence type="ECO:0000256" key="1">
    <source>
        <dbReference type="ARBA" id="ARBA00004651"/>
    </source>
</evidence>
<sequence>MLVLECNYLLYEIWLLVTIFAAVVRSDNSSLECKSRSEGLVNLLRSNKCDLNSSKTNWKFDPDQWKVLEPLAGACCQPRETLKTLGSNKAQAQVVHISQMMSEVTLSPYIKKIDQETQRINVMISLATITSLFLTPEDMNTTVWLTFKDGHSTTILHQEVVPLEEDTTEYKTILVPKGTRSIMLDIQSINRAEICFDGALVYLTDDYSNTSFAINLEIANTLTWYTMLALAFLLPILIFFLGRNSRPFPMPINLLKRYVDNRMNMLLFGIASQMIIMAAIDNIEKNNGFQEMLITDSTARDYTQGLYLIGRVIVQGLVLYPLFLCFENSHKFYNCLFGILSSIVLLMYFVTQMLEGFLKTGLSRVLVITMHIPVIVFCIILTIYFVVSLTAASSIRRIPLDRLARDCDLNYVKALLKHQKMKLSQTYLKPPSWVSCIRRPRSWIEYVRWKRSRVSHIEVPDIIYYGLLTTGLVILQLMASTIVLLFSYVNDSGLPCTLATFLDGFNSEDDTASSNFIDTTDTVNMALRSSAYLSVILGGLACLYLISCIPYRFKRDLREIRLGNYHLFQQRRSTDTSMAQYLRFYGAFLGNAFFSCFVVIIQLFVIMILISAIVLMPSFRNTVVRWILISMIIPFFISWLTAYIIDLVTKLIFIVPGTKFWIRRRSLFMHWSYLSVFLHIPNGITSWFERFLYAFLSIFAFSARIDRSLLHVNLRSLDSGFSAYLGLLLAQHHYHNPILNVFLHLMFSQRYALGSISTETNGWKGLFRRPSFFPASGDTIQDFEYKAMKRMMHSSGHTKSFRIARNRWFLAFTLINNPKLKDLRKHAFEMECSATSAPTPTNSMKSLLQK</sequence>
<feature type="transmembrane region" description="Helical" evidence="8">
    <location>
        <begin position="263"/>
        <end position="280"/>
    </location>
</feature>
<keyword evidence="3" id="KW-1003">Cell membrane</keyword>
<feature type="chain" id="PRO_5045319448" evidence="9">
    <location>
        <begin position="27"/>
        <end position="850"/>
    </location>
</feature>
<organism evidence="10 11">
    <name type="scientific">Basidiobolus ranarum</name>
    <dbReference type="NCBI Taxonomy" id="34480"/>
    <lineage>
        <taxon>Eukaryota</taxon>
        <taxon>Fungi</taxon>
        <taxon>Fungi incertae sedis</taxon>
        <taxon>Zoopagomycota</taxon>
        <taxon>Entomophthoromycotina</taxon>
        <taxon>Basidiobolomycetes</taxon>
        <taxon>Basidiobolales</taxon>
        <taxon>Basidiobolaceae</taxon>
        <taxon>Basidiobolus</taxon>
    </lineage>
</organism>
<dbReference type="Proteomes" id="UP001479436">
    <property type="component" value="Unassembled WGS sequence"/>
</dbReference>
<feature type="transmembrane region" description="Helical" evidence="8">
    <location>
        <begin position="222"/>
        <end position="242"/>
    </location>
</feature>
<comment type="caution">
    <text evidence="10">The sequence shown here is derived from an EMBL/GenBank/DDBJ whole genome shotgun (WGS) entry which is preliminary data.</text>
</comment>
<feature type="transmembrane region" description="Helical" evidence="8">
    <location>
        <begin position="588"/>
        <end position="614"/>
    </location>
</feature>
<keyword evidence="2" id="KW-0813">Transport</keyword>
<feature type="transmembrane region" description="Helical" evidence="8">
    <location>
        <begin position="370"/>
        <end position="392"/>
    </location>
</feature>
<keyword evidence="9" id="KW-0732">Signal</keyword>
<name>A0ABR2X190_9FUNG</name>
<feature type="transmembrane region" description="Helical" evidence="8">
    <location>
        <begin position="305"/>
        <end position="325"/>
    </location>
</feature>
<evidence type="ECO:0000256" key="2">
    <source>
        <dbReference type="ARBA" id="ARBA00022448"/>
    </source>
</evidence>
<comment type="subcellular location">
    <subcellularLocation>
        <location evidence="1">Cell membrane</location>
        <topology evidence="1">Multi-pass membrane protein</topology>
    </subcellularLocation>
</comment>
<proteinExistence type="predicted"/>
<evidence type="ECO:0000256" key="3">
    <source>
        <dbReference type="ARBA" id="ARBA00022475"/>
    </source>
</evidence>
<evidence type="ECO:0000256" key="8">
    <source>
        <dbReference type="SAM" id="Phobius"/>
    </source>
</evidence>
<reference evidence="10 11" key="1">
    <citation type="submission" date="2023-04" db="EMBL/GenBank/DDBJ databases">
        <title>Genome of Basidiobolus ranarum AG-B5.</title>
        <authorList>
            <person name="Stajich J.E."/>
            <person name="Carter-House D."/>
            <person name="Gryganskyi A."/>
        </authorList>
    </citation>
    <scope>NUCLEOTIDE SEQUENCE [LARGE SCALE GENOMIC DNA]</scope>
    <source>
        <strain evidence="10 11">AG-B5</strain>
    </source>
</reference>
<keyword evidence="5 8" id="KW-1133">Transmembrane helix</keyword>
<feature type="transmembrane region" description="Helical" evidence="8">
    <location>
        <begin position="332"/>
        <end position="350"/>
    </location>
</feature>
<feature type="transmembrane region" description="Helical" evidence="8">
    <location>
        <begin position="462"/>
        <end position="489"/>
    </location>
</feature>
<dbReference type="PANTHER" id="PTHR21444:SF15">
    <property type="entry name" value="RECEPTOR FOR RETINOL UPTAKE STRA6"/>
    <property type="match status" value="1"/>
</dbReference>
<feature type="transmembrane region" description="Helical" evidence="8">
    <location>
        <begin position="666"/>
        <end position="684"/>
    </location>
</feature>
<keyword evidence="6 8" id="KW-0472">Membrane</keyword>
<protein>
    <submittedName>
        <fullName evidence="10">Uncharacterized protein</fullName>
    </submittedName>
</protein>
<dbReference type="InterPro" id="IPR026612">
    <property type="entry name" value="STRA6-like"/>
</dbReference>
<evidence type="ECO:0000256" key="6">
    <source>
        <dbReference type="ARBA" id="ARBA00023136"/>
    </source>
</evidence>
<dbReference type="PANTHER" id="PTHR21444">
    <property type="entry name" value="COILED-COIL DOMAIN-CONTAINING PROTEIN 180"/>
    <property type="match status" value="1"/>
</dbReference>
<dbReference type="EMBL" id="JASJQH010000071">
    <property type="protein sequence ID" value="KAK9767540.1"/>
    <property type="molecule type" value="Genomic_DNA"/>
</dbReference>
<evidence type="ECO:0000313" key="11">
    <source>
        <dbReference type="Proteomes" id="UP001479436"/>
    </source>
</evidence>
<feature type="signal peptide" evidence="9">
    <location>
        <begin position="1"/>
        <end position="26"/>
    </location>
</feature>
<evidence type="ECO:0000256" key="4">
    <source>
        <dbReference type="ARBA" id="ARBA00022692"/>
    </source>
</evidence>
<feature type="transmembrane region" description="Helical" evidence="8">
    <location>
        <begin position="626"/>
        <end position="645"/>
    </location>
</feature>
<keyword evidence="11" id="KW-1185">Reference proteome</keyword>
<dbReference type="Pfam" id="PF14752">
    <property type="entry name" value="RBP_receptor"/>
    <property type="match status" value="1"/>
</dbReference>
<evidence type="ECO:0000256" key="7">
    <source>
        <dbReference type="ARBA" id="ARBA00023170"/>
    </source>
</evidence>
<keyword evidence="7" id="KW-0675">Receptor</keyword>
<keyword evidence="4 8" id="KW-0812">Transmembrane</keyword>
<accession>A0ABR2X190</accession>
<evidence type="ECO:0000256" key="9">
    <source>
        <dbReference type="SAM" id="SignalP"/>
    </source>
</evidence>
<gene>
    <name evidence="10" type="ORF">K7432_002594</name>
</gene>